<dbReference type="Pfam" id="PF06271">
    <property type="entry name" value="RDD"/>
    <property type="match status" value="1"/>
</dbReference>
<comment type="caution">
    <text evidence="8">The sequence shown here is derived from an EMBL/GenBank/DDBJ whole genome shotgun (WGS) entry which is preliminary data.</text>
</comment>
<dbReference type="RefSeq" id="WP_377335210.1">
    <property type="nucleotide sequence ID" value="NZ_JBHSGB010000013.1"/>
</dbReference>
<dbReference type="PANTHER" id="PTHR36115:SF10">
    <property type="entry name" value="RDD DOMAIN-CONTAINING PROTEIN"/>
    <property type="match status" value="1"/>
</dbReference>
<comment type="subcellular location">
    <subcellularLocation>
        <location evidence="1">Cell membrane</location>
        <topology evidence="1">Multi-pass membrane protein</topology>
    </subcellularLocation>
</comment>
<dbReference type="Proteomes" id="UP001595962">
    <property type="component" value="Unassembled WGS sequence"/>
</dbReference>
<evidence type="ECO:0000256" key="1">
    <source>
        <dbReference type="ARBA" id="ARBA00004651"/>
    </source>
</evidence>
<keyword evidence="5 6" id="KW-0472">Membrane</keyword>
<evidence type="ECO:0000256" key="5">
    <source>
        <dbReference type="ARBA" id="ARBA00023136"/>
    </source>
</evidence>
<organism evidence="8 9">
    <name type="scientific">Rheinheimera marina</name>
    <dbReference type="NCBI Taxonomy" id="1774958"/>
    <lineage>
        <taxon>Bacteria</taxon>
        <taxon>Pseudomonadati</taxon>
        <taxon>Pseudomonadota</taxon>
        <taxon>Gammaproteobacteria</taxon>
        <taxon>Chromatiales</taxon>
        <taxon>Chromatiaceae</taxon>
        <taxon>Rheinheimera</taxon>
    </lineage>
</organism>
<sequence length="165" mass="18525">MYQDNPRAGLFRRLAAIVYDTLALTALLMLAMGLALAVVALLDKAGLISLAAYQDEAEFIQKHPLWFQLYCLAIIGWFYLYFWVKGGQTIGMRAWRILLIQPDGNAISLKQGALRLITALFGLGNLWVWLRWGKGLALQDQLAGTIVVKLTKEQSKDLNLHHNAK</sequence>
<evidence type="ECO:0000313" key="9">
    <source>
        <dbReference type="Proteomes" id="UP001595962"/>
    </source>
</evidence>
<proteinExistence type="predicted"/>
<evidence type="ECO:0000256" key="6">
    <source>
        <dbReference type="SAM" id="Phobius"/>
    </source>
</evidence>
<gene>
    <name evidence="8" type="ORF">ACFO3I_14860</name>
</gene>
<protein>
    <submittedName>
        <fullName evidence="8">RDD family protein</fullName>
    </submittedName>
</protein>
<evidence type="ECO:0000256" key="3">
    <source>
        <dbReference type="ARBA" id="ARBA00022692"/>
    </source>
</evidence>
<evidence type="ECO:0000313" key="8">
    <source>
        <dbReference type="EMBL" id="MFC4656294.1"/>
    </source>
</evidence>
<feature type="transmembrane region" description="Helical" evidence="6">
    <location>
        <begin position="65"/>
        <end position="84"/>
    </location>
</feature>
<keyword evidence="4 6" id="KW-1133">Transmembrane helix</keyword>
<dbReference type="InterPro" id="IPR010432">
    <property type="entry name" value="RDD"/>
</dbReference>
<evidence type="ECO:0000256" key="4">
    <source>
        <dbReference type="ARBA" id="ARBA00022989"/>
    </source>
</evidence>
<keyword evidence="3 6" id="KW-0812">Transmembrane</keyword>
<name>A0ABV9JQ63_9GAMM</name>
<evidence type="ECO:0000256" key="2">
    <source>
        <dbReference type="ARBA" id="ARBA00022475"/>
    </source>
</evidence>
<feature type="domain" description="RDD" evidence="7">
    <location>
        <begin position="8"/>
        <end position="128"/>
    </location>
</feature>
<accession>A0ABV9JQ63</accession>
<dbReference type="EMBL" id="JBHSGB010000013">
    <property type="protein sequence ID" value="MFC4656294.1"/>
    <property type="molecule type" value="Genomic_DNA"/>
</dbReference>
<dbReference type="PANTHER" id="PTHR36115">
    <property type="entry name" value="PROLINE-RICH ANTIGEN HOMOLOG-RELATED"/>
    <property type="match status" value="1"/>
</dbReference>
<evidence type="ECO:0000259" key="7">
    <source>
        <dbReference type="Pfam" id="PF06271"/>
    </source>
</evidence>
<keyword evidence="2" id="KW-1003">Cell membrane</keyword>
<reference evidence="9" key="1">
    <citation type="journal article" date="2019" name="Int. J. Syst. Evol. Microbiol.">
        <title>The Global Catalogue of Microorganisms (GCM) 10K type strain sequencing project: providing services to taxonomists for standard genome sequencing and annotation.</title>
        <authorList>
            <consortium name="The Broad Institute Genomics Platform"/>
            <consortium name="The Broad Institute Genome Sequencing Center for Infectious Disease"/>
            <person name="Wu L."/>
            <person name="Ma J."/>
        </authorList>
    </citation>
    <scope>NUCLEOTIDE SEQUENCE [LARGE SCALE GENOMIC DNA]</scope>
    <source>
        <strain evidence="9">DT28</strain>
    </source>
</reference>
<keyword evidence="9" id="KW-1185">Reference proteome</keyword>
<dbReference type="InterPro" id="IPR051791">
    <property type="entry name" value="Pra-immunoreactive"/>
</dbReference>
<feature type="transmembrane region" description="Helical" evidence="6">
    <location>
        <begin position="21"/>
        <end position="42"/>
    </location>
</feature>